<gene>
    <name evidence="2" type="ORF">PFDG_02183</name>
</gene>
<proteinExistence type="predicted"/>
<dbReference type="SUPFAM" id="SSF57184">
    <property type="entry name" value="Growth factor receptor domain"/>
    <property type="match status" value="1"/>
</dbReference>
<evidence type="ECO:0000313" key="2">
    <source>
        <dbReference type="EMBL" id="KOB86475.1"/>
    </source>
</evidence>
<dbReference type="EMBL" id="DS016305">
    <property type="protein sequence ID" value="KOB86475.1"/>
    <property type="molecule type" value="Genomic_DNA"/>
</dbReference>
<evidence type="ECO:0000313" key="3">
    <source>
        <dbReference type="Proteomes" id="UP000054282"/>
    </source>
</evidence>
<evidence type="ECO:0000259" key="1">
    <source>
        <dbReference type="Pfam" id="PF07699"/>
    </source>
</evidence>
<name>A0A0L7M1P9_PLAF4</name>
<dbReference type="FunFam" id="2.10.50.10:FF:000053">
    <property type="entry name" value="Predicted protein"/>
    <property type="match status" value="1"/>
</dbReference>
<dbReference type="InterPro" id="IPR011641">
    <property type="entry name" value="Tyr-kin_ephrin_A/B_rcpt-like"/>
</dbReference>
<reference evidence="3" key="1">
    <citation type="submission" date="2006-09" db="EMBL/GenBank/DDBJ databases">
        <title>Annotation of Plasmodium falciparum Dd2.</title>
        <authorList>
            <consortium name="The Broad Institute Genome Sequencing Platform"/>
            <person name="Volkman S.K."/>
            <person name="Neafsey D.E."/>
            <person name="Dash A.P."/>
            <person name="Chitnis C.E."/>
            <person name="Hartl D.L."/>
            <person name="Young S.K."/>
            <person name="Zeng Q."/>
            <person name="Koehrsen M."/>
            <person name="Alvarado L."/>
            <person name="Berlin A."/>
            <person name="Borenstein D."/>
            <person name="Chapman S.B."/>
            <person name="Chen Z."/>
            <person name="Engels R."/>
            <person name="Freedman E."/>
            <person name="Gellesch M."/>
            <person name="Goldberg J."/>
            <person name="Griggs A."/>
            <person name="Gujja S."/>
            <person name="Heilman E.R."/>
            <person name="Heiman D.I."/>
            <person name="Howarth C."/>
            <person name="Jen D."/>
            <person name="Larson L."/>
            <person name="Mehta T."/>
            <person name="Neiman D."/>
            <person name="Park D."/>
            <person name="Pearson M."/>
            <person name="Roberts A."/>
            <person name="Saif S."/>
            <person name="Shea T."/>
            <person name="Shenoy N."/>
            <person name="Sisk P."/>
            <person name="Stolte C."/>
            <person name="Sykes S."/>
            <person name="Walk T."/>
            <person name="White J."/>
            <person name="Yandava C."/>
            <person name="Haas B."/>
            <person name="Henn M.R."/>
            <person name="Nusbaum C."/>
            <person name="Birren B."/>
        </authorList>
    </citation>
    <scope>NUCLEOTIDE SEQUENCE [LARGE SCALE GENOMIC DNA]</scope>
</reference>
<feature type="domain" description="Tyrosine-protein kinase ephrin type A/B receptor-like" evidence="1">
    <location>
        <begin position="38"/>
        <end position="79"/>
    </location>
</feature>
<dbReference type="KEGG" id="pfd:PFDG_02183"/>
<dbReference type="Gene3D" id="2.10.50.10">
    <property type="entry name" value="Tumor Necrosis Factor Receptor, subunit A, domain 2"/>
    <property type="match status" value="1"/>
</dbReference>
<accession>A0A0L7M1P9</accession>
<dbReference type="AlphaFoldDB" id="A0A0L7M1P9"/>
<dbReference type="Pfam" id="PF07699">
    <property type="entry name" value="Ephrin_rec_like"/>
    <property type="match status" value="1"/>
</dbReference>
<dbReference type="InterPro" id="IPR009030">
    <property type="entry name" value="Growth_fac_rcpt_cys_sf"/>
</dbReference>
<sequence>MAYIEQTTLLIICRAGESLTYDYKCDKCKEGFFNFSRDNKKCSPCPIGTFSSYVGSIICENCPYGSTTKSIGSKSISDCVCNKGFKKI</sequence>
<reference evidence="3" key="2">
    <citation type="submission" date="2006-09" db="EMBL/GenBank/DDBJ databases">
        <title>The genome sequence of Plasmodium falciparum Dd2.</title>
        <authorList>
            <consortium name="The Broad Institute Genome Sequencing Platform"/>
            <person name="Birren B."/>
            <person name="Lander E."/>
            <person name="Galagan J."/>
            <person name="Nusbaum C."/>
            <person name="Devon K."/>
            <person name="Henn M."/>
            <person name="Jaffe D."/>
            <person name="Butler J."/>
            <person name="Alvarez P."/>
            <person name="Gnerre S."/>
            <person name="Grabherr M."/>
            <person name="Kleber M."/>
            <person name="Mauceli E."/>
            <person name="Brockman W."/>
            <person name="MacCallum I.A."/>
            <person name="Rounsley S."/>
            <person name="Young S."/>
            <person name="LaButti K."/>
            <person name="Pushparaj V."/>
            <person name="DeCaprio D."/>
            <person name="Crawford M."/>
            <person name="Koehrsen M."/>
            <person name="Engels R."/>
            <person name="Montgomery P."/>
            <person name="Pearson M."/>
            <person name="Howarth C."/>
            <person name="Larson L."/>
            <person name="Luoma S."/>
            <person name="White J."/>
            <person name="Kodira C."/>
            <person name="Zeng Q."/>
            <person name="O'Leary S."/>
            <person name="Yandava C."/>
            <person name="Alvarado L."/>
            <person name="Wirth D."/>
            <person name="Volkman S."/>
            <person name="Hartl D."/>
        </authorList>
    </citation>
    <scope>NUCLEOTIDE SEQUENCE [LARGE SCALE GENOMIC DNA]</scope>
</reference>
<dbReference type="Proteomes" id="UP000054282">
    <property type="component" value="Unassembled WGS sequence"/>
</dbReference>
<organism evidence="2 3">
    <name type="scientific">Plasmodium falciparum (isolate Dd2)</name>
    <dbReference type="NCBI Taxonomy" id="57267"/>
    <lineage>
        <taxon>Eukaryota</taxon>
        <taxon>Sar</taxon>
        <taxon>Alveolata</taxon>
        <taxon>Apicomplexa</taxon>
        <taxon>Aconoidasida</taxon>
        <taxon>Haemosporida</taxon>
        <taxon>Plasmodiidae</taxon>
        <taxon>Plasmodium</taxon>
        <taxon>Plasmodium (Laverania)</taxon>
    </lineage>
</organism>
<protein>
    <recommendedName>
        <fullName evidence="1">Tyrosine-protein kinase ephrin type A/B receptor-like domain-containing protein</fullName>
    </recommendedName>
</protein>
<dbReference type="SMART" id="SM01411">
    <property type="entry name" value="Ephrin_rec_like"/>
    <property type="match status" value="1"/>
</dbReference>